<feature type="region of interest" description="Disordered" evidence="1">
    <location>
        <begin position="1"/>
        <end position="90"/>
    </location>
</feature>
<reference evidence="2 3" key="1">
    <citation type="submission" date="2019-05" db="EMBL/GenBank/DDBJ databases">
        <title>Another draft genome of Portunus trituberculatus and its Hox gene families provides insights of decapod evolution.</title>
        <authorList>
            <person name="Jeong J.-H."/>
            <person name="Song I."/>
            <person name="Kim S."/>
            <person name="Choi T."/>
            <person name="Kim D."/>
            <person name="Ryu S."/>
            <person name="Kim W."/>
        </authorList>
    </citation>
    <scope>NUCLEOTIDE SEQUENCE [LARGE SCALE GENOMIC DNA]</scope>
    <source>
        <tissue evidence="2">Muscle</tissue>
    </source>
</reference>
<accession>A0A5B7FNA2</accession>
<dbReference type="Proteomes" id="UP000324222">
    <property type="component" value="Unassembled WGS sequence"/>
</dbReference>
<feature type="compositionally biased region" description="Polar residues" evidence="1">
    <location>
        <begin position="56"/>
        <end position="66"/>
    </location>
</feature>
<feature type="compositionally biased region" description="Basic and acidic residues" evidence="1">
    <location>
        <begin position="74"/>
        <end position="90"/>
    </location>
</feature>
<protein>
    <submittedName>
        <fullName evidence="2">Uncharacterized protein</fullName>
    </submittedName>
</protein>
<feature type="compositionally biased region" description="Low complexity" evidence="1">
    <location>
        <begin position="24"/>
        <end position="35"/>
    </location>
</feature>
<comment type="caution">
    <text evidence="2">The sequence shown here is derived from an EMBL/GenBank/DDBJ whole genome shotgun (WGS) entry which is preliminary data.</text>
</comment>
<proteinExistence type="predicted"/>
<organism evidence="2 3">
    <name type="scientific">Portunus trituberculatus</name>
    <name type="common">Swimming crab</name>
    <name type="synonym">Neptunus trituberculatus</name>
    <dbReference type="NCBI Taxonomy" id="210409"/>
    <lineage>
        <taxon>Eukaryota</taxon>
        <taxon>Metazoa</taxon>
        <taxon>Ecdysozoa</taxon>
        <taxon>Arthropoda</taxon>
        <taxon>Crustacea</taxon>
        <taxon>Multicrustacea</taxon>
        <taxon>Malacostraca</taxon>
        <taxon>Eumalacostraca</taxon>
        <taxon>Eucarida</taxon>
        <taxon>Decapoda</taxon>
        <taxon>Pleocyemata</taxon>
        <taxon>Brachyura</taxon>
        <taxon>Eubrachyura</taxon>
        <taxon>Portunoidea</taxon>
        <taxon>Portunidae</taxon>
        <taxon>Portuninae</taxon>
        <taxon>Portunus</taxon>
    </lineage>
</organism>
<evidence type="ECO:0000256" key="1">
    <source>
        <dbReference type="SAM" id="MobiDB-lite"/>
    </source>
</evidence>
<evidence type="ECO:0000313" key="2">
    <source>
        <dbReference type="EMBL" id="MPC47952.1"/>
    </source>
</evidence>
<keyword evidence="3" id="KW-1185">Reference proteome</keyword>
<dbReference type="EMBL" id="VSRR010008022">
    <property type="protein sequence ID" value="MPC47952.1"/>
    <property type="molecule type" value="Genomic_DNA"/>
</dbReference>
<sequence length="173" mass="18589">MQLFLSPHRESRRIAHQAPELLHRSPFGPPSRSSGAVGETPLCRGFVAGLPADPNQGHSVTSSSSRRQARTLKRLFDPPEGEKKPREADDDKCGARVALCGKCGRGVGTTSLLGREAPSLEVVSLSAERLELTNFCRIADIHSYPRSAVCRKTTSCCLGPASLSTPAFLPRSP</sequence>
<name>A0A5B7FNA2_PORTR</name>
<gene>
    <name evidence="2" type="ORF">E2C01_041713</name>
</gene>
<evidence type="ECO:0000313" key="3">
    <source>
        <dbReference type="Proteomes" id="UP000324222"/>
    </source>
</evidence>
<dbReference type="AlphaFoldDB" id="A0A5B7FNA2"/>